<dbReference type="RefSeq" id="WP_173163756.1">
    <property type="nucleotide sequence ID" value="NZ_AP022871.1"/>
</dbReference>
<proteinExistence type="inferred from homology"/>
<name>A0A6F8YYQ9_9ACTN</name>
<dbReference type="InterPro" id="IPR002347">
    <property type="entry name" value="SDR_fam"/>
</dbReference>
<evidence type="ECO:0000256" key="1">
    <source>
        <dbReference type="ARBA" id="ARBA00006484"/>
    </source>
</evidence>
<gene>
    <name evidence="3" type="ORF">Psuf_083810</name>
</gene>
<protein>
    <submittedName>
        <fullName evidence="3">Oxidoreductase</fullName>
    </submittedName>
</protein>
<reference evidence="3 4" key="2">
    <citation type="submission" date="2020-03" db="EMBL/GenBank/DDBJ databases">
        <authorList>
            <person name="Ichikawa N."/>
            <person name="Kimura A."/>
            <person name="Kitahashi Y."/>
            <person name="Uohara A."/>
        </authorList>
    </citation>
    <scope>NUCLEOTIDE SEQUENCE [LARGE SCALE GENOMIC DNA]</scope>
    <source>
        <strain evidence="3 4">NBRC 105367</strain>
    </source>
</reference>
<sequence length="307" mass="32055">MTVSEPFGIDSTAGEVLAGVDLTGKVAIVTGGYSGLGLPTTLALAAAGAQVVVPARRPGAAREALGDVAGVEVEELDLADLDSVHRFADRFVASGRGIDILIANAGIMAAPETRVGKGWESQFATNHLGHYALVNRLWPAIASGAGARVVVVASGIGESPSIRWDDVHFEQGYDKWGAYGQSKSANVLFAAELDRRARDAGVRAFSINPGYILTPLQRHLSKDEMVGAGWIDEDGVALLPEFRAPEQGAATQTWVATSPALAGEGGGYYQACALVKTFEGPEEVEAAERLWTLSAELTGLDTVGKPA</sequence>
<dbReference type="KEGG" id="psuu:Psuf_083810"/>
<evidence type="ECO:0000313" key="4">
    <source>
        <dbReference type="Proteomes" id="UP000503011"/>
    </source>
</evidence>
<dbReference type="NCBIfam" id="NF004845">
    <property type="entry name" value="PRK06196.1"/>
    <property type="match status" value="1"/>
</dbReference>
<dbReference type="PANTHER" id="PTHR24320:SF148">
    <property type="entry name" value="NAD(P)-BINDING ROSSMANN-FOLD SUPERFAMILY PROTEIN"/>
    <property type="match status" value="1"/>
</dbReference>
<dbReference type="Gene3D" id="3.40.50.720">
    <property type="entry name" value="NAD(P)-binding Rossmann-like Domain"/>
    <property type="match status" value="1"/>
</dbReference>
<dbReference type="AlphaFoldDB" id="A0A6F8YYQ9"/>
<organism evidence="3 4">
    <name type="scientific">Phytohabitans suffuscus</name>
    <dbReference type="NCBI Taxonomy" id="624315"/>
    <lineage>
        <taxon>Bacteria</taxon>
        <taxon>Bacillati</taxon>
        <taxon>Actinomycetota</taxon>
        <taxon>Actinomycetes</taxon>
        <taxon>Micromonosporales</taxon>
        <taxon>Micromonosporaceae</taxon>
    </lineage>
</organism>
<dbReference type="GO" id="GO:0016491">
    <property type="term" value="F:oxidoreductase activity"/>
    <property type="evidence" value="ECO:0007669"/>
    <property type="project" value="UniProtKB-KW"/>
</dbReference>
<keyword evidence="2" id="KW-0560">Oxidoreductase</keyword>
<keyword evidence="4" id="KW-1185">Reference proteome</keyword>
<evidence type="ECO:0000256" key="2">
    <source>
        <dbReference type="ARBA" id="ARBA00023002"/>
    </source>
</evidence>
<evidence type="ECO:0000313" key="3">
    <source>
        <dbReference type="EMBL" id="BCB91068.1"/>
    </source>
</evidence>
<dbReference type="PANTHER" id="PTHR24320">
    <property type="entry name" value="RETINOL DEHYDROGENASE"/>
    <property type="match status" value="1"/>
</dbReference>
<dbReference type="PRINTS" id="PR00081">
    <property type="entry name" value="GDHRDH"/>
</dbReference>
<dbReference type="InterPro" id="IPR036291">
    <property type="entry name" value="NAD(P)-bd_dom_sf"/>
</dbReference>
<reference evidence="3 4" key="1">
    <citation type="submission" date="2020-03" db="EMBL/GenBank/DDBJ databases">
        <title>Whole genome shotgun sequence of Phytohabitans suffuscus NBRC 105367.</title>
        <authorList>
            <person name="Komaki H."/>
            <person name="Tamura T."/>
        </authorList>
    </citation>
    <scope>NUCLEOTIDE SEQUENCE [LARGE SCALE GENOMIC DNA]</scope>
    <source>
        <strain evidence="3 4">NBRC 105367</strain>
    </source>
</reference>
<dbReference type="Pfam" id="PF00106">
    <property type="entry name" value="adh_short"/>
    <property type="match status" value="1"/>
</dbReference>
<dbReference type="EMBL" id="AP022871">
    <property type="protein sequence ID" value="BCB91068.1"/>
    <property type="molecule type" value="Genomic_DNA"/>
</dbReference>
<comment type="similarity">
    <text evidence="1">Belongs to the short-chain dehydrogenases/reductases (SDR) family.</text>
</comment>
<dbReference type="Proteomes" id="UP000503011">
    <property type="component" value="Chromosome"/>
</dbReference>
<accession>A0A6F8YYQ9</accession>
<dbReference type="SUPFAM" id="SSF51735">
    <property type="entry name" value="NAD(P)-binding Rossmann-fold domains"/>
    <property type="match status" value="1"/>
</dbReference>